<keyword evidence="1" id="KW-1133">Transmembrane helix</keyword>
<feature type="transmembrane region" description="Helical" evidence="1">
    <location>
        <begin position="577"/>
        <end position="594"/>
    </location>
</feature>
<dbReference type="PROSITE" id="PS50837">
    <property type="entry name" value="NACHT"/>
    <property type="match status" value="1"/>
</dbReference>
<evidence type="ECO:0000256" key="1">
    <source>
        <dbReference type="SAM" id="Phobius"/>
    </source>
</evidence>
<dbReference type="Pfam" id="PF05729">
    <property type="entry name" value="NACHT"/>
    <property type="match status" value="1"/>
</dbReference>
<proteinExistence type="predicted"/>
<dbReference type="PANTHER" id="PTHR46312:SF2">
    <property type="entry name" value="NUCLEOTIDE-BINDING OLIGOMERIZATION DOMAIN-CONTAINING PROTEIN 2-LIKE"/>
    <property type="match status" value="1"/>
</dbReference>
<dbReference type="PANTHER" id="PTHR46312">
    <property type="entry name" value="NACHT DOMAIN-CONTAINING PROTEIN"/>
    <property type="match status" value="1"/>
</dbReference>
<gene>
    <name evidence="3" type="ORF">H6G68_21800</name>
</gene>
<feature type="transmembrane region" description="Helical" evidence="1">
    <location>
        <begin position="553"/>
        <end position="571"/>
    </location>
</feature>
<dbReference type="InterPro" id="IPR007111">
    <property type="entry name" value="NACHT_NTPase"/>
</dbReference>
<name>A0ABR8J7J3_9NOST</name>
<dbReference type="EMBL" id="JACJTQ010000045">
    <property type="protein sequence ID" value="MBD2694343.1"/>
    <property type="molecule type" value="Genomic_DNA"/>
</dbReference>
<comment type="caution">
    <text evidence="3">The sequence shown here is derived from an EMBL/GenBank/DDBJ whole genome shotgun (WGS) entry which is preliminary data.</text>
</comment>
<evidence type="ECO:0000259" key="2">
    <source>
        <dbReference type="PROSITE" id="PS50837"/>
    </source>
</evidence>
<feature type="transmembrane region" description="Helical" evidence="1">
    <location>
        <begin position="614"/>
        <end position="632"/>
    </location>
</feature>
<feature type="transmembrane region" description="Helical" evidence="1">
    <location>
        <begin position="684"/>
        <end position="704"/>
    </location>
</feature>
<dbReference type="RefSeq" id="WP_190908516.1">
    <property type="nucleotide sequence ID" value="NZ_JACJTQ010000045.1"/>
</dbReference>
<dbReference type="InterPro" id="IPR027417">
    <property type="entry name" value="P-loop_NTPase"/>
</dbReference>
<protein>
    <submittedName>
        <fullName evidence="3">NACHT domain-containing protein</fullName>
    </submittedName>
</protein>
<keyword evidence="1" id="KW-0812">Transmembrane</keyword>
<dbReference type="Proteomes" id="UP000660381">
    <property type="component" value="Unassembled WGS sequence"/>
</dbReference>
<accession>A0ABR8J7J3</accession>
<sequence length="793" mass="91105">MFSNINNLQEIKRELADFLVKSGFCALDQREGLCISIEIEANKLNFFNNPNNDTFALQLVDHLFEMEKTTSLKLLFNKLENEFGGNKQKRLSEMKTSVQEEIECKEYKEQTRDAYDNFGQFSFQKNAAQRKKINERELNPKELKQKKLNEKERKGVLQKVNESWIKGFLYPSLDLEDGNIPIINPNREFNLNESYKALKNTQTFEEIGQKQGRTLLILGEAGSGKTIALLQLAERLLEDSKNNSYSAMPIMFNLSSWAENQNIFDWLIDELRDKYQVSQSLSEKWIRGQQLILLLDGLDEVEKRHRNNCVSKLNDFLVNFPQTEVAVCSRLEEYDALQQRLKISSALCLQPYSLEQVYQYLDQYGGLLEALNKLLKSNAELEQFARTPLILYFMSEAYQGDSFEHLISRLQSTSDRNKNLFDDYINRKLRKGAATSEYSQNDVLHWLNWLAKQMSQSVFQIEQIQPQYLPSENDINIYRIAISLILCVILGIIAGTYFIYYYTAFLNNKQVTEINISVQFIAIGLLSGLIYGVIVGLLSLSSGYLQSKRLRKGVISGIIFALSIYFIGYFLHQPIPITPIYLSAIFGGAIFSSIDTSIEPVDSIELDVKRMIKYVGFFGIFGGGTSFLGLYIENPNTFLSDKFYYFIYVTIIFMIVGLFIGGFRVRKNSIDLKDSIPNQGIKRSLRYTVITFCALFFSAMFVGWGMDFSFHFNPVLICLGLAVGLLGGLGANESSGVVCLQHFILRQMLYKKGCIPKNYEKFLNFVSVRRLMNQIGGSYIFFHRMLLEHFARM</sequence>
<organism evidence="3 4">
    <name type="scientific">Anabaena catenula FACHB-362</name>
    <dbReference type="NCBI Taxonomy" id="2692877"/>
    <lineage>
        <taxon>Bacteria</taxon>
        <taxon>Bacillati</taxon>
        <taxon>Cyanobacteriota</taxon>
        <taxon>Cyanophyceae</taxon>
        <taxon>Nostocales</taxon>
        <taxon>Nostocaceae</taxon>
        <taxon>Anabaena</taxon>
    </lineage>
</organism>
<dbReference type="Gene3D" id="3.40.50.300">
    <property type="entry name" value="P-loop containing nucleotide triphosphate hydrolases"/>
    <property type="match status" value="1"/>
</dbReference>
<feature type="transmembrane region" description="Helical" evidence="1">
    <location>
        <begin position="644"/>
        <end position="663"/>
    </location>
</feature>
<feature type="transmembrane region" description="Helical" evidence="1">
    <location>
        <begin position="477"/>
        <end position="500"/>
    </location>
</feature>
<feature type="domain" description="NACHT" evidence="2">
    <location>
        <begin position="213"/>
        <end position="330"/>
    </location>
</feature>
<feature type="transmembrane region" description="Helical" evidence="1">
    <location>
        <begin position="710"/>
        <end position="731"/>
    </location>
</feature>
<evidence type="ECO:0000313" key="4">
    <source>
        <dbReference type="Proteomes" id="UP000660381"/>
    </source>
</evidence>
<evidence type="ECO:0000313" key="3">
    <source>
        <dbReference type="EMBL" id="MBD2694343.1"/>
    </source>
</evidence>
<dbReference type="SUPFAM" id="SSF52540">
    <property type="entry name" value="P-loop containing nucleoside triphosphate hydrolases"/>
    <property type="match status" value="2"/>
</dbReference>
<reference evidence="3 4" key="1">
    <citation type="journal article" date="2020" name="ISME J.">
        <title>Comparative genomics reveals insights into cyanobacterial evolution and habitat adaptation.</title>
        <authorList>
            <person name="Chen M.Y."/>
            <person name="Teng W.K."/>
            <person name="Zhao L."/>
            <person name="Hu C.X."/>
            <person name="Zhou Y.K."/>
            <person name="Han B.P."/>
            <person name="Song L.R."/>
            <person name="Shu W.S."/>
        </authorList>
    </citation>
    <scope>NUCLEOTIDE SEQUENCE [LARGE SCALE GENOMIC DNA]</scope>
    <source>
        <strain evidence="3 4">FACHB-362</strain>
    </source>
</reference>
<keyword evidence="4" id="KW-1185">Reference proteome</keyword>
<keyword evidence="1" id="KW-0472">Membrane</keyword>
<feature type="transmembrane region" description="Helical" evidence="1">
    <location>
        <begin position="520"/>
        <end position="541"/>
    </location>
</feature>